<reference evidence="3" key="1">
    <citation type="submission" date="2021-04" db="EMBL/GenBank/DDBJ databases">
        <title>Draft genome sequence of Xylanibacillus composti strain K13.</title>
        <authorList>
            <person name="Uke A."/>
            <person name="Chhe C."/>
            <person name="Baramee S."/>
            <person name="Kosugi A."/>
        </authorList>
    </citation>
    <scope>NUCLEOTIDE SEQUENCE</scope>
    <source>
        <strain evidence="3">K13</strain>
    </source>
</reference>
<feature type="domain" description="Glycosyltransferase subfamily 4-like N-terminal" evidence="2">
    <location>
        <begin position="14"/>
        <end position="183"/>
    </location>
</feature>
<dbReference type="Proteomes" id="UP000677918">
    <property type="component" value="Unassembled WGS sequence"/>
</dbReference>
<name>A0A8J4H4P8_9BACL</name>
<evidence type="ECO:0000313" key="3">
    <source>
        <dbReference type="EMBL" id="GIQ70918.1"/>
    </source>
</evidence>
<comment type="caution">
    <text evidence="3">The sequence shown here is derived from an EMBL/GenBank/DDBJ whole genome shotgun (WGS) entry which is preliminary data.</text>
</comment>
<keyword evidence="4" id="KW-1185">Reference proteome</keyword>
<evidence type="ECO:0000259" key="2">
    <source>
        <dbReference type="Pfam" id="PF13439"/>
    </source>
</evidence>
<gene>
    <name evidence="3" type="ORF">XYCOK13_37420</name>
</gene>
<sequence>MRVALFTDTYLPDVNGVSKTLARWVDYLESRHIPVKIFAPDHQERDAGTDGDVVQRLYSIPFILYPQCRLGIPNPIHIKKTLRDFNPTVVHVATPFNIGLYGHHYAVKHGIPLVASYHTHFDQYLAYYKIQWVESVLWKYMHWFHQDCKKIFVPSQSTLEHLIGKGFDAGKMDIWGRGVDLTRFTPHVDREAVLERWGIAKDRFVVLYVGRLAPEKSLHMLFDTYQALPEHIRRRCSFLIAGDGPQYKELLETYEPADYPDVHFLGFQEGRTLSDLYAAADVFFFPSATETFGNVVLEAMASGTPVIGADAGGVRDNVQHGRNGYLCPPGETQAFTDALIRLYEDDWQRVRLGHGAREYASRQTWDQIFSRLLQAYTEVEATAVQGEVDSGMLS</sequence>
<dbReference type="CDD" id="cd03814">
    <property type="entry name" value="GT4-like"/>
    <property type="match status" value="1"/>
</dbReference>
<dbReference type="Gene3D" id="3.40.50.2000">
    <property type="entry name" value="Glycogen Phosphorylase B"/>
    <property type="match status" value="2"/>
</dbReference>
<dbReference type="InterPro" id="IPR028098">
    <property type="entry name" value="Glyco_trans_4-like_N"/>
</dbReference>
<keyword evidence="3" id="KW-0808">Transferase</keyword>
<dbReference type="RefSeq" id="WP_213413729.1">
    <property type="nucleotide sequence ID" value="NZ_BOVK01000064.1"/>
</dbReference>
<protein>
    <submittedName>
        <fullName evidence="3">Glycosyl transferase</fullName>
    </submittedName>
</protein>
<dbReference type="GO" id="GO:0016758">
    <property type="term" value="F:hexosyltransferase activity"/>
    <property type="evidence" value="ECO:0007669"/>
    <property type="project" value="TreeGrafter"/>
</dbReference>
<dbReference type="Pfam" id="PF13439">
    <property type="entry name" value="Glyco_transf_4"/>
    <property type="match status" value="1"/>
</dbReference>
<proteinExistence type="predicted"/>
<accession>A0A8J4H4P8</accession>
<dbReference type="PANTHER" id="PTHR45947:SF3">
    <property type="entry name" value="SULFOQUINOVOSYL TRANSFERASE SQD2"/>
    <property type="match status" value="1"/>
</dbReference>
<dbReference type="Pfam" id="PF00534">
    <property type="entry name" value="Glycos_transf_1"/>
    <property type="match status" value="1"/>
</dbReference>
<dbReference type="PANTHER" id="PTHR45947">
    <property type="entry name" value="SULFOQUINOVOSYL TRANSFERASE SQD2"/>
    <property type="match status" value="1"/>
</dbReference>
<feature type="domain" description="Glycosyl transferase family 1" evidence="1">
    <location>
        <begin position="190"/>
        <end position="358"/>
    </location>
</feature>
<evidence type="ECO:0000259" key="1">
    <source>
        <dbReference type="Pfam" id="PF00534"/>
    </source>
</evidence>
<dbReference type="AlphaFoldDB" id="A0A8J4H4P8"/>
<evidence type="ECO:0000313" key="4">
    <source>
        <dbReference type="Proteomes" id="UP000677918"/>
    </source>
</evidence>
<dbReference type="EMBL" id="BOVK01000064">
    <property type="protein sequence ID" value="GIQ70918.1"/>
    <property type="molecule type" value="Genomic_DNA"/>
</dbReference>
<dbReference type="InterPro" id="IPR001296">
    <property type="entry name" value="Glyco_trans_1"/>
</dbReference>
<dbReference type="InterPro" id="IPR050194">
    <property type="entry name" value="Glycosyltransferase_grp1"/>
</dbReference>
<organism evidence="3 4">
    <name type="scientific">Xylanibacillus composti</name>
    <dbReference type="NCBI Taxonomy" id="1572762"/>
    <lineage>
        <taxon>Bacteria</taxon>
        <taxon>Bacillati</taxon>
        <taxon>Bacillota</taxon>
        <taxon>Bacilli</taxon>
        <taxon>Bacillales</taxon>
        <taxon>Paenibacillaceae</taxon>
        <taxon>Xylanibacillus</taxon>
    </lineage>
</organism>
<dbReference type="SUPFAM" id="SSF53756">
    <property type="entry name" value="UDP-Glycosyltransferase/glycogen phosphorylase"/>
    <property type="match status" value="1"/>
</dbReference>